<dbReference type="SUPFAM" id="SSF50985">
    <property type="entry name" value="RCC1/BLIP-II"/>
    <property type="match status" value="1"/>
</dbReference>
<dbReference type="PANTHER" id="PTHR12381:SF56">
    <property type="entry name" value="B30.2_SPRY DOMAIN-CONTAINING PROTEIN-RELATED"/>
    <property type="match status" value="1"/>
</dbReference>
<dbReference type="Proteomes" id="UP000186817">
    <property type="component" value="Unassembled WGS sequence"/>
</dbReference>
<keyword evidence="1" id="KW-0175">Coiled coil</keyword>
<feature type="coiled-coil region" evidence="1">
    <location>
        <begin position="752"/>
        <end position="785"/>
    </location>
</feature>
<dbReference type="EMBL" id="LSRX01000007">
    <property type="protein sequence ID" value="OLQ15056.1"/>
    <property type="molecule type" value="Genomic_DNA"/>
</dbReference>
<sequence>MPAGGAACRGWNFYRLGTGAASNPASSRRPPPELETDAKPSSAKPLKSDVSFDLSECTLNCIPSLGGRVLMQLTDGGVQYLIAGARANMGIKKGRYLYEVKLVESLNPGEGPQGYRRSTGRNIVKLGFSTEVAAQDAAVRKNALRRYKALIAALISWMTRREVACASLCDGQLRSAARCAADSGVCRGICCNLWSPGGQPTMVATAARYRISCEMCNRSKLLISHLQIQVSSGAFAAILGDGSVVSWGYSGHGGDSSAVQDQLRDVQQIQASAGAFAAILGDGSVVSWGDAGRGGDSSAAQDQLRDEQQIQASAGAFAALLGDGSVDQLRDVQQIQASAGAFAAILGDGFVVSWGEARHGGDSSAVQDQLMDVQLIQASLLAFAAILGDGSVVTWGDAGRGGDTSAVQDQLRDVQQIQFSAAAFAAILGDGSVVSWGEARRGGDSSAVQDQLRDVQQIQASAGAFAAILGDGSVVTWGGRQQRGSPLLLGDTDDSVFFDSEGFYTAELKREQFAPRFALGRDQTVAVLLNLDGASPNKNTVSLFKDGVRVAQPQKLPEALVGKTLFPHVCFKNMTLHVNFASPLTPLAFKCYGVSEAPVTDAVAAAKPKDEKFEVLFPVGVPDEGTFDWLDDFLAKNPKFVELSDRAILKWAEKSGFHCGEGQPWKHCNDKPDVQFRVPYLDDFSARRMIQAVAPLQPRNYVVMEVKSNLIKEEREQLIKRFADGCYKTVAQVVMGEPPADFKEKVHKELLAEKQEKVTQEWKKRKAEREQERIARKRQKELEEAWVPPPTERLMGLLSD</sequence>
<dbReference type="GO" id="GO:1990904">
    <property type="term" value="C:ribonucleoprotein complex"/>
    <property type="evidence" value="ECO:0007669"/>
    <property type="project" value="UniProtKB-KW"/>
</dbReference>
<dbReference type="PANTHER" id="PTHR12381">
    <property type="entry name" value="HETEROGENEOUS NUCLEAR RIBONUCLEOPROTEIN U FAMILY MEMBER"/>
    <property type="match status" value="1"/>
</dbReference>
<dbReference type="Gene3D" id="2.130.10.30">
    <property type="entry name" value="Regulator of chromosome condensation 1/beta-lactamase-inhibitor protein II"/>
    <property type="match status" value="2"/>
</dbReference>
<evidence type="ECO:0000256" key="2">
    <source>
        <dbReference type="SAM" id="MobiDB-lite"/>
    </source>
</evidence>
<protein>
    <submittedName>
        <fullName evidence="3">Heterogeneous nuclear ribonucleoprotein U</fullName>
    </submittedName>
</protein>
<keyword evidence="3" id="KW-0687">Ribonucleoprotein</keyword>
<gene>
    <name evidence="3" type="primary">Hnrnpu</name>
    <name evidence="3" type="ORF">AK812_SmicGene763</name>
</gene>
<evidence type="ECO:0000313" key="4">
    <source>
        <dbReference type="Proteomes" id="UP000186817"/>
    </source>
</evidence>
<keyword evidence="4" id="KW-1185">Reference proteome</keyword>
<dbReference type="GO" id="GO:0003723">
    <property type="term" value="F:RNA binding"/>
    <property type="evidence" value="ECO:0007669"/>
    <property type="project" value="TreeGrafter"/>
</dbReference>
<evidence type="ECO:0000313" key="3">
    <source>
        <dbReference type="EMBL" id="OLQ15056.1"/>
    </source>
</evidence>
<dbReference type="OrthoDB" id="445357at2759"/>
<dbReference type="GO" id="GO:0005634">
    <property type="term" value="C:nucleus"/>
    <property type="evidence" value="ECO:0007669"/>
    <property type="project" value="TreeGrafter"/>
</dbReference>
<dbReference type="InterPro" id="IPR009091">
    <property type="entry name" value="RCC1/BLIP-II"/>
</dbReference>
<name>A0A1Q9F5W2_SYMMI</name>
<comment type="caution">
    <text evidence="3">The sequence shown here is derived from an EMBL/GenBank/DDBJ whole genome shotgun (WGS) entry which is preliminary data.</text>
</comment>
<proteinExistence type="predicted"/>
<organism evidence="3 4">
    <name type="scientific">Symbiodinium microadriaticum</name>
    <name type="common">Dinoflagellate</name>
    <name type="synonym">Zooxanthella microadriatica</name>
    <dbReference type="NCBI Taxonomy" id="2951"/>
    <lineage>
        <taxon>Eukaryota</taxon>
        <taxon>Sar</taxon>
        <taxon>Alveolata</taxon>
        <taxon>Dinophyceae</taxon>
        <taxon>Suessiales</taxon>
        <taxon>Symbiodiniaceae</taxon>
        <taxon>Symbiodinium</taxon>
    </lineage>
</organism>
<feature type="region of interest" description="Disordered" evidence="2">
    <location>
        <begin position="20"/>
        <end position="47"/>
    </location>
</feature>
<dbReference type="GO" id="GO:0000380">
    <property type="term" value="P:alternative mRNA splicing, via spliceosome"/>
    <property type="evidence" value="ECO:0007669"/>
    <property type="project" value="TreeGrafter"/>
</dbReference>
<reference evidence="3 4" key="1">
    <citation type="submission" date="2016-02" db="EMBL/GenBank/DDBJ databases">
        <title>Genome analysis of coral dinoflagellate symbionts highlights evolutionary adaptations to a symbiotic lifestyle.</title>
        <authorList>
            <person name="Aranda M."/>
            <person name="Li Y."/>
            <person name="Liew Y.J."/>
            <person name="Baumgarten S."/>
            <person name="Simakov O."/>
            <person name="Wilson M."/>
            <person name="Piel J."/>
            <person name="Ashoor H."/>
            <person name="Bougouffa S."/>
            <person name="Bajic V.B."/>
            <person name="Ryu T."/>
            <person name="Ravasi T."/>
            <person name="Bayer T."/>
            <person name="Micklem G."/>
            <person name="Kim H."/>
            <person name="Bhak J."/>
            <person name="Lajeunesse T.C."/>
            <person name="Voolstra C.R."/>
        </authorList>
    </citation>
    <scope>NUCLEOTIDE SEQUENCE [LARGE SCALE GENOMIC DNA]</scope>
    <source>
        <strain evidence="3 4">CCMP2467</strain>
    </source>
</reference>
<dbReference type="AlphaFoldDB" id="A0A1Q9F5W2"/>
<evidence type="ECO:0000256" key="1">
    <source>
        <dbReference type="SAM" id="Coils"/>
    </source>
</evidence>
<accession>A0A1Q9F5W2</accession>